<feature type="domain" description="Glutamine amidotransferase type-2" evidence="1">
    <location>
        <begin position="36"/>
        <end position="415"/>
    </location>
</feature>
<evidence type="ECO:0000313" key="2">
    <source>
        <dbReference type="EMBL" id="KDA55007.1"/>
    </source>
</evidence>
<dbReference type="Gene3D" id="2.160.20.60">
    <property type="entry name" value="Glutamate synthase, alpha subunit, C-terminal domain"/>
    <property type="match status" value="1"/>
</dbReference>
<dbReference type="SUPFAM" id="SSF56235">
    <property type="entry name" value="N-terminal nucleophile aminohydrolases (Ntn hydrolases)"/>
    <property type="match status" value="1"/>
</dbReference>
<reference evidence="2 3" key="1">
    <citation type="submission" date="2014-04" db="EMBL/GenBank/DDBJ databases">
        <title>The Genome Sequence of Thermoanaerobaculum aquaticum MP-01, The First Cultivated Group 23 Acidobacterium.</title>
        <authorList>
            <person name="Stamps B.W."/>
            <person name="Losey N.A."/>
            <person name="Lawson P.A."/>
            <person name="Stevenson B.S."/>
        </authorList>
    </citation>
    <scope>NUCLEOTIDE SEQUENCE [LARGE SCALE GENOMIC DNA]</scope>
    <source>
        <strain evidence="2 3">MP-01</strain>
    </source>
</reference>
<dbReference type="SUPFAM" id="SSF69336">
    <property type="entry name" value="Alpha subunit of glutamate synthase, C-terminal domain"/>
    <property type="match status" value="1"/>
</dbReference>
<accession>A0A062XQY1</accession>
<keyword evidence="3" id="KW-1185">Reference proteome</keyword>
<proteinExistence type="predicted"/>
<gene>
    <name evidence="2" type="ORF">EG19_04205</name>
</gene>
<evidence type="ECO:0000259" key="1">
    <source>
        <dbReference type="PROSITE" id="PS51278"/>
    </source>
</evidence>
<organism evidence="2 3">
    <name type="scientific">Thermoanaerobaculum aquaticum</name>
    <dbReference type="NCBI Taxonomy" id="1312852"/>
    <lineage>
        <taxon>Bacteria</taxon>
        <taxon>Pseudomonadati</taxon>
        <taxon>Acidobacteriota</taxon>
        <taxon>Thermoanaerobaculia</taxon>
        <taxon>Thermoanaerobaculales</taxon>
        <taxon>Thermoanaerobaculaceae</taxon>
        <taxon>Thermoanaerobaculum</taxon>
    </lineage>
</organism>
<dbReference type="InterPro" id="IPR036485">
    <property type="entry name" value="Glu_synth_asu_C_sf"/>
</dbReference>
<dbReference type="Pfam" id="PF01493">
    <property type="entry name" value="GXGXG"/>
    <property type="match status" value="1"/>
</dbReference>
<dbReference type="EMBL" id="JMFG01000002">
    <property type="protein sequence ID" value="KDA55007.1"/>
    <property type="molecule type" value="Genomic_DNA"/>
</dbReference>
<dbReference type="Gene3D" id="3.60.20.10">
    <property type="entry name" value="Glutamine Phosphoribosylpyrophosphate, subunit 1, domain 1"/>
    <property type="match status" value="1"/>
</dbReference>
<dbReference type="PROSITE" id="PS51278">
    <property type="entry name" value="GATASE_TYPE_2"/>
    <property type="match status" value="1"/>
</dbReference>
<evidence type="ECO:0000313" key="3">
    <source>
        <dbReference type="Proteomes" id="UP000027284"/>
    </source>
</evidence>
<dbReference type="Proteomes" id="UP000027284">
    <property type="component" value="Unassembled WGS sequence"/>
</dbReference>
<dbReference type="InterPro" id="IPR017932">
    <property type="entry name" value="GATase_2_dom"/>
</dbReference>
<comment type="caution">
    <text evidence="2">The sequence shown here is derived from an EMBL/GenBank/DDBJ whole genome shotgun (WGS) entry which is preliminary data.</text>
</comment>
<dbReference type="InterPro" id="IPR029055">
    <property type="entry name" value="Ntn_hydrolases_N"/>
</dbReference>
<protein>
    <recommendedName>
        <fullName evidence="1">Glutamine amidotransferase type-2 domain-containing protein</fullName>
    </recommendedName>
</protein>
<sequence>MVVRREALAALLLSSRRRLVPPARLPRAKAEAEGGCGVIGLAASVPVAGKHLLQALAQMRNRGNGKGGGIAAVGLDPGSFGVSRETLANDYLLAVALLDESSWDELYRDFIGKTFAVDATFSFTPQGAHRLGLEIPPPLVRGAFVRVLPEVRAAFVAEHSLTGADASAVDDEIVYQTTYRINTSFYASTGEKRAFVLSHGKDLLVLKMVGYGDDVVRVYGLEEFPAHVWIGHHRYPTKGRVWHPGGAHPFIGMHEALVHNGDFANYASIVSYLAQRSIYPLFLTDTEVAVLVFDLLYRVYGYPLEYVIEALAPTTERDFTMLPPEKRQTYRALQTVHMHGSPDGPWFFLIAGSDPQTRACRLLGITDTSMLRPQVFALQVGEQAVGFAASEKQGIDAALESLAAEDDRFWPVADQYWNARGGSHTDGGAFIFTVERNGSGRLRCTDKFGRVIAPHPNQKPPRVVGGWLKGSLAPQPPASTRLPLDLPTGELVSELLQKLAGFSYAQLEGLLARLVQAQSDEDRHRALAVLTALLDRRVPTGTMKRSGVVALTQQALATLVAGIARHPSPGFFWAGWEKPAVEPSHPQQVLVLEARGFPPEGPRSLARALVAHCQRGWQRVIVTGCAGHRFIGCGLGAHGLTPRVDVYGSPGDYLASGIDGACIVVHASAQDQLAQIMKSGKLVVYGDVGQTFGYAAKGGEAFILGNAAGRPMINAVGKPRVVINGTCLDYLAESFMAGDPHQGGGFVILNGVFYDQEGRLREMDTPYPGGNLFSLASGGAIFVRDPHGVLEDQQLNGGAFAPLTAEDWQLILPYLEENQRLFGIAVADLLTVDGRKRPPEQVYRKIVPAGHKALLPEEAWVRPAS</sequence>
<dbReference type="AlphaFoldDB" id="A0A062XQY1"/>
<dbReference type="PANTHER" id="PTHR39673">
    <property type="entry name" value="TUNGSTEN FORMYLMETHANOFURAN DEHYDROGENASE, SUBUNIT C (FWDC)"/>
    <property type="match status" value="1"/>
</dbReference>
<dbReference type="PANTHER" id="PTHR39673:SF5">
    <property type="entry name" value="TUNGSTEN-CONTAINING FORMYLMETHANOFURAN DEHYDROGENASE 2 SUBUNIT C"/>
    <property type="match status" value="1"/>
</dbReference>
<dbReference type="GO" id="GO:0016491">
    <property type="term" value="F:oxidoreductase activity"/>
    <property type="evidence" value="ECO:0007669"/>
    <property type="project" value="InterPro"/>
</dbReference>
<dbReference type="STRING" id="1312852.EG19_04205"/>
<dbReference type="OrthoDB" id="9770094at2"/>
<dbReference type="InterPro" id="IPR002489">
    <property type="entry name" value="Glu_synth_asu_C"/>
</dbReference>
<name>A0A062XQY1_9BACT</name>